<proteinExistence type="predicted"/>
<evidence type="ECO:0000313" key="4">
    <source>
        <dbReference type="Proteomes" id="UP000248606"/>
    </source>
</evidence>
<sequence>MDENLTPDPADEEDTSQAPIAPSTPEFEAAQEADEIADETPTHLHVHDRKHGHAHDKSHDKAHDKVHDHDKTHSHGKTHNNDDVSDQTKERSEKVHSHEELHSEEVHDQDTPQSPEEIASIEEENKQRARNINKIFAAMMTTLIVIAVIFLAIYIPWRKNQNNLPDPTTPSVEKVLPTSSAPVK</sequence>
<name>A0A2W5IDP7_9ACTN</name>
<keyword evidence="2" id="KW-1133">Transmembrane helix</keyword>
<keyword evidence="2" id="KW-0472">Membrane</keyword>
<accession>A0A2W5IDP7</accession>
<dbReference type="Proteomes" id="UP000248606">
    <property type="component" value="Unassembled WGS sequence"/>
</dbReference>
<reference evidence="3 4" key="1">
    <citation type="submission" date="2017-08" db="EMBL/GenBank/DDBJ databases">
        <title>Infants hospitalized years apart are colonized by the same room-sourced microbial strains.</title>
        <authorList>
            <person name="Brooks B."/>
            <person name="Olm M.R."/>
            <person name="Firek B.A."/>
            <person name="Baker R."/>
            <person name="Thomas B.C."/>
            <person name="Morowitz M.J."/>
            <person name="Banfield J.F."/>
        </authorList>
    </citation>
    <scope>NUCLEOTIDE SEQUENCE [LARGE SCALE GENOMIC DNA]</scope>
    <source>
        <strain evidence="3">S2_006_000_R1_57</strain>
    </source>
</reference>
<feature type="region of interest" description="Disordered" evidence="1">
    <location>
        <begin position="1"/>
        <end position="116"/>
    </location>
</feature>
<gene>
    <name evidence="3" type="ORF">DI579_04120</name>
</gene>
<evidence type="ECO:0000256" key="2">
    <source>
        <dbReference type="SAM" id="Phobius"/>
    </source>
</evidence>
<dbReference type="RefSeq" id="WP_290598513.1">
    <property type="nucleotide sequence ID" value="NZ_CAKZIO010000004.1"/>
</dbReference>
<keyword evidence="2" id="KW-0812">Transmembrane</keyword>
<feature type="compositionally biased region" description="Acidic residues" evidence="1">
    <location>
        <begin position="1"/>
        <end position="15"/>
    </location>
</feature>
<dbReference type="AlphaFoldDB" id="A0A2W5IDP7"/>
<comment type="caution">
    <text evidence="3">The sequence shown here is derived from an EMBL/GenBank/DDBJ whole genome shotgun (WGS) entry which is preliminary data.</text>
</comment>
<feature type="region of interest" description="Disordered" evidence="1">
    <location>
        <begin position="162"/>
        <end position="184"/>
    </location>
</feature>
<feature type="compositionally biased region" description="Basic residues" evidence="1">
    <location>
        <begin position="44"/>
        <end position="54"/>
    </location>
</feature>
<feature type="transmembrane region" description="Helical" evidence="2">
    <location>
        <begin position="135"/>
        <end position="157"/>
    </location>
</feature>
<feature type="compositionally biased region" description="Acidic residues" evidence="1">
    <location>
        <begin position="29"/>
        <end position="38"/>
    </location>
</feature>
<protein>
    <submittedName>
        <fullName evidence="3">Uncharacterized protein</fullName>
    </submittedName>
</protein>
<organism evidence="3 4">
    <name type="scientific">Lawsonella clevelandensis</name>
    <dbReference type="NCBI Taxonomy" id="1528099"/>
    <lineage>
        <taxon>Bacteria</taxon>
        <taxon>Bacillati</taxon>
        <taxon>Actinomycetota</taxon>
        <taxon>Actinomycetes</taxon>
        <taxon>Mycobacteriales</taxon>
        <taxon>Lawsonellaceae</taxon>
        <taxon>Lawsonella</taxon>
    </lineage>
</organism>
<dbReference type="EMBL" id="QFOZ01000004">
    <property type="protein sequence ID" value="PZP89087.1"/>
    <property type="molecule type" value="Genomic_DNA"/>
</dbReference>
<feature type="compositionally biased region" description="Basic and acidic residues" evidence="1">
    <location>
        <begin position="55"/>
        <end position="110"/>
    </location>
</feature>
<evidence type="ECO:0000256" key="1">
    <source>
        <dbReference type="SAM" id="MobiDB-lite"/>
    </source>
</evidence>
<evidence type="ECO:0000313" key="3">
    <source>
        <dbReference type="EMBL" id="PZP89087.1"/>
    </source>
</evidence>